<sequence length="244" mass="28254">MKYKIIDSYCSELQKVYSSTKIALKEDDDFSFFLVCYLYKINQHMDSIRKLSPSPDVQLVARTMIETIIQMLWVAQNPNERSAMWRKYVFIEDWNTLQNLLKRGESISPANHLAIERAYQATKADYLTKNQKSVHRDWKKGTKIHQMADDVKAGELYSVLYSGFSDWVHGGPCSIAHQVEFTDRLELVLGNEVPHFVNASLSAAFQSMYQALQICTQHFSLALDEQLKSIYDLYIKELSVEQYA</sequence>
<reference evidence="1" key="1">
    <citation type="submission" date="2022-12" db="EMBL/GenBank/DDBJ databases">
        <title>Vibrio parahaemolyticus become highly virulent by producing novel Tc toxins.</title>
        <authorList>
            <person name="Yang F."/>
            <person name="You Y."/>
            <person name="Lai Q."/>
            <person name="Xu L."/>
            <person name="Li F."/>
        </authorList>
    </citation>
    <scope>NUCLEOTIDE SEQUENCE</scope>
    <source>
        <strain evidence="1">Vp-HL-202005</strain>
    </source>
</reference>
<dbReference type="InterPro" id="IPR043733">
    <property type="entry name" value="DUF5677"/>
</dbReference>
<organism evidence="1 2">
    <name type="scientific">Vibrio parahaemolyticus</name>
    <dbReference type="NCBI Taxonomy" id="670"/>
    <lineage>
        <taxon>Bacteria</taxon>
        <taxon>Pseudomonadati</taxon>
        <taxon>Pseudomonadota</taxon>
        <taxon>Gammaproteobacteria</taxon>
        <taxon>Vibrionales</taxon>
        <taxon>Vibrionaceae</taxon>
        <taxon>Vibrio</taxon>
    </lineage>
</organism>
<evidence type="ECO:0000313" key="1">
    <source>
        <dbReference type="EMBL" id="WAT88911.1"/>
    </source>
</evidence>
<gene>
    <name evidence="1" type="ORF">O1Q84_09430</name>
</gene>
<protein>
    <submittedName>
        <fullName evidence="1">DUF5677 domain-containing protein</fullName>
    </submittedName>
</protein>
<proteinExistence type="predicted"/>
<evidence type="ECO:0000313" key="2">
    <source>
        <dbReference type="Proteomes" id="UP001156560"/>
    </source>
</evidence>
<name>A0AA47JDN5_VIBPH</name>
<dbReference type="RefSeq" id="WP_069535765.1">
    <property type="nucleotide sequence ID" value="NZ_CP114194.1"/>
</dbReference>
<dbReference type="Proteomes" id="UP001156560">
    <property type="component" value="Chromosome 1"/>
</dbReference>
<dbReference type="AlphaFoldDB" id="A0AA47JDN5"/>
<accession>A0AA47JDN5</accession>
<dbReference type="Pfam" id="PF18928">
    <property type="entry name" value="DUF5677"/>
    <property type="match status" value="1"/>
</dbReference>
<dbReference type="EMBL" id="CP114194">
    <property type="protein sequence ID" value="WAT88911.1"/>
    <property type="molecule type" value="Genomic_DNA"/>
</dbReference>